<dbReference type="Proteomes" id="UP001235939">
    <property type="component" value="Chromosome 04"/>
</dbReference>
<sequence length="75" mass="8480">MRQWSFKWGATSGIYSGIEDRDIFAIMERLQFHGEDPDIVEQVSESRPSRHAAIVQAVPMPTTSHSTMCPTQVET</sequence>
<protein>
    <submittedName>
        <fullName evidence="1">Uncharacterized protein</fullName>
    </submittedName>
</protein>
<accession>A0ABY6KBK3</accession>
<dbReference type="EMBL" id="CP092866">
    <property type="protein sequence ID" value="UYV66153.1"/>
    <property type="molecule type" value="Genomic_DNA"/>
</dbReference>
<keyword evidence="2" id="KW-1185">Reference proteome</keyword>
<proteinExistence type="predicted"/>
<evidence type="ECO:0000313" key="2">
    <source>
        <dbReference type="Proteomes" id="UP001235939"/>
    </source>
</evidence>
<evidence type="ECO:0000313" key="1">
    <source>
        <dbReference type="EMBL" id="UYV66153.1"/>
    </source>
</evidence>
<gene>
    <name evidence="1" type="ORF">LAZ67_4000501</name>
</gene>
<organism evidence="1 2">
    <name type="scientific">Cordylochernes scorpioides</name>
    <dbReference type="NCBI Taxonomy" id="51811"/>
    <lineage>
        <taxon>Eukaryota</taxon>
        <taxon>Metazoa</taxon>
        <taxon>Ecdysozoa</taxon>
        <taxon>Arthropoda</taxon>
        <taxon>Chelicerata</taxon>
        <taxon>Arachnida</taxon>
        <taxon>Pseudoscorpiones</taxon>
        <taxon>Cheliferoidea</taxon>
        <taxon>Chernetidae</taxon>
        <taxon>Cordylochernes</taxon>
    </lineage>
</organism>
<name>A0ABY6KBK3_9ARAC</name>
<reference evidence="1 2" key="1">
    <citation type="submission" date="2022-01" db="EMBL/GenBank/DDBJ databases">
        <title>A chromosomal length assembly of Cordylochernes scorpioides.</title>
        <authorList>
            <person name="Zeh D."/>
            <person name="Zeh J."/>
        </authorList>
    </citation>
    <scope>NUCLEOTIDE SEQUENCE [LARGE SCALE GENOMIC DNA]</scope>
    <source>
        <strain evidence="1">IN4F17</strain>
        <tissue evidence="1">Whole Body</tissue>
    </source>
</reference>